<reference evidence="1" key="1">
    <citation type="submission" date="2023-04" db="EMBL/GenBank/DDBJ databases">
        <title>A chromosome-level genome assembly of the parasitoid wasp Eretmocerus hayati.</title>
        <authorList>
            <person name="Zhong Y."/>
            <person name="Liu S."/>
            <person name="Liu Y."/>
        </authorList>
    </citation>
    <scope>NUCLEOTIDE SEQUENCE</scope>
    <source>
        <strain evidence="1">ZJU_SS_LIU_2023</strain>
    </source>
</reference>
<evidence type="ECO:0000313" key="1">
    <source>
        <dbReference type="EMBL" id="KAJ8680382.1"/>
    </source>
</evidence>
<proteinExistence type="predicted"/>
<dbReference type="EMBL" id="CM056742">
    <property type="protein sequence ID" value="KAJ8680382.1"/>
    <property type="molecule type" value="Genomic_DNA"/>
</dbReference>
<comment type="caution">
    <text evidence="1">The sequence shown here is derived from an EMBL/GenBank/DDBJ whole genome shotgun (WGS) entry which is preliminary data.</text>
</comment>
<accession>A0ACC2PD83</accession>
<evidence type="ECO:0000313" key="2">
    <source>
        <dbReference type="Proteomes" id="UP001239111"/>
    </source>
</evidence>
<organism evidence="1 2">
    <name type="scientific">Eretmocerus hayati</name>
    <dbReference type="NCBI Taxonomy" id="131215"/>
    <lineage>
        <taxon>Eukaryota</taxon>
        <taxon>Metazoa</taxon>
        <taxon>Ecdysozoa</taxon>
        <taxon>Arthropoda</taxon>
        <taxon>Hexapoda</taxon>
        <taxon>Insecta</taxon>
        <taxon>Pterygota</taxon>
        <taxon>Neoptera</taxon>
        <taxon>Endopterygota</taxon>
        <taxon>Hymenoptera</taxon>
        <taxon>Apocrita</taxon>
        <taxon>Proctotrupomorpha</taxon>
        <taxon>Chalcidoidea</taxon>
        <taxon>Aphelinidae</taxon>
        <taxon>Aphelininae</taxon>
        <taxon>Eretmocerus</taxon>
    </lineage>
</organism>
<keyword evidence="2" id="KW-1185">Reference proteome</keyword>
<gene>
    <name evidence="1" type="ORF">QAD02_016169</name>
</gene>
<name>A0ACC2PD83_9HYME</name>
<protein>
    <submittedName>
        <fullName evidence="1">Uncharacterized protein</fullName>
    </submittedName>
</protein>
<dbReference type="Proteomes" id="UP001239111">
    <property type="component" value="Chromosome 2"/>
</dbReference>
<sequence length="223" mass="24765">MSNVKETEVTWVCRAIFVLLAMAPVCQPAPSIRSKLSKSWREDNELPTAVLDSTCDPATGRCLDWMPIIDAGPYGYEVEQDQDFERVQPLHVREVDRREKDPWIDRSVSEGVPMVGGSSINQLTSKPTKKDIFSSRGWNAGGMPFSVLYMSPRTHPPPLSSGQTDANKDTARKNNEAAAQITSSSGSRKGQTNRVTQRNGQPRRHYSIIPQLFVSYGWGPSGK</sequence>